<comment type="caution">
    <text evidence="7">The sequence shown here is derived from an EMBL/GenBank/DDBJ whole genome shotgun (WGS) entry which is preliminary data.</text>
</comment>
<dbReference type="Proteomes" id="UP000233786">
    <property type="component" value="Unassembled WGS sequence"/>
</dbReference>
<evidence type="ECO:0000256" key="5">
    <source>
        <dbReference type="ARBA" id="ARBA00023136"/>
    </source>
</evidence>
<evidence type="ECO:0000256" key="3">
    <source>
        <dbReference type="ARBA" id="ARBA00022692"/>
    </source>
</evidence>
<accession>A0A2N3XYG7</accession>
<feature type="transmembrane region" description="Helical" evidence="6">
    <location>
        <begin position="245"/>
        <end position="263"/>
    </location>
</feature>
<dbReference type="GO" id="GO:0033573">
    <property type="term" value="C:high-affinity iron permease complex"/>
    <property type="evidence" value="ECO:0007669"/>
    <property type="project" value="InterPro"/>
</dbReference>
<dbReference type="AlphaFoldDB" id="A0A2N3XYG7"/>
<organism evidence="7 8">
    <name type="scientific">Saccharopolyspora spinosa</name>
    <dbReference type="NCBI Taxonomy" id="60894"/>
    <lineage>
        <taxon>Bacteria</taxon>
        <taxon>Bacillati</taxon>
        <taxon>Actinomycetota</taxon>
        <taxon>Actinomycetes</taxon>
        <taxon>Pseudonocardiales</taxon>
        <taxon>Pseudonocardiaceae</taxon>
        <taxon>Saccharopolyspora</taxon>
    </lineage>
</organism>
<dbReference type="PANTHER" id="PTHR31632:SF2">
    <property type="entry name" value="PLASMA MEMBRANE IRON PERMEASE"/>
    <property type="match status" value="1"/>
</dbReference>
<dbReference type="EMBL" id="PJNB01000001">
    <property type="protein sequence ID" value="PKW15737.1"/>
    <property type="molecule type" value="Genomic_DNA"/>
</dbReference>
<keyword evidence="4 6" id="KW-1133">Transmembrane helix</keyword>
<keyword evidence="3 6" id="KW-0812">Transmembrane</keyword>
<name>A0A2N3XYG7_SACSN</name>
<comment type="similarity">
    <text evidence="2">Belongs to the oxidase-dependent Fe transporter (OFeT) (TC 9.A.10.1) family.</text>
</comment>
<keyword evidence="5 6" id="KW-0472">Membrane</keyword>
<comment type="subcellular location">
    <subcellularLocation>
        <location evidence="1">Membrane</location>
        <topology evidence="1">Multi-pass membrane protein</topology>
    </subcellularLocation>
</comment>
<feature type="transmembrane region" description="Helical" evidence="6">
    <location>
        <begin position="71"/>
        <end position="90"/>
    </location>
</feature>
<dbReference type="PANTHER" id="PTHR31632">
    <property type="entry name" value="IRON TRANSPORTER FTH1"/>
    <property type="match status" value="1"/>
</dbReference>
<evidence type="ECO:0000256" key="6">
    <source>
        <dbReference type="SAM" id="Phobius"/>
    </source>
</evidence>
<dbReference type="GO" id="GO:0015093">
    <property type="term" value="F:ferrous iron transmembrane transporter activity"/>
    <property type="evidence" value="ECO:0007669"/>
    <property type="project" value="TreeGrafter"/>
</dbReference>
<reference evidence="7" key="1">
    <citation type="submission" date="2017-12" db="EMBL/GenBank/DDBJ databases">
        <title>Sequencing the genomes of 1000 Actinobacteria strains.</title>
        <authorList>
            <person name="Klenk H.-P."/>
        </authorList>
    </citation>
    <scope>NUCLEOTIDE SEQUENCE [LARGE SCALE GENOMIC DNA]</scope>
    <source>
        <strain evidence="7">DSM 44228</strain>
    </source>
</reference>
<feature type="transmembrane region" description="Helical" evidence="6">
    <location>
        <begin position="180"/>
        <end position="200"/>
    </location>
</feature>
<feature type="transmembrane region" description="Helical" evidence="6">
    <location>
        <begin position="110"/>
        <end position="127"/>
    </location>
</feature>
<sequence length="281" mass="29711">MLFSNALIGLREGLEAVLVVSILVAFLVRTERRRALPLVWAGVGVAVALSVGLGAVLTYTAATLSFEAQEAFGGIASIIAVAFVTGMIFWMRRAGRTLAAQLRGQLDEALQLGPVAVATVAFLAVAREGMETAVFFFSSVQSAGGGTVLPLVGFLIGITISILLGWLLYAGAIKVNLSKFFTVTGVLLVFVAAGVFAYGVHDLQEASLLPGLHTLAFDVSAYVPPNSWYGSLLKGIFNFSPETTVLEAVVWVGYVVIVLPLFLRPHRGAARPVETRTGDAK</sequence>
<feature type="transmembrane region" description="Helical" evidence="6">
    <location>
        <begin position="147"/>
        <end position="168"/>
    </location>
</feature>
<evidence type="ECO:0000256" key="2">
    <source>
        <dbReference type="ARBA" id="ARBA00008333"/>
    </source>
</evidence>
<dbReference type="InterPro" id="IPR004923">
    <property type="entry name" value="FTR1/Fip1/EfeU"/>
</dbReference>
<dbReference type="STRING" id="994479.GCA_000194155_03731"/>
<evidence type="ECO:0000313" key="7">
    <source>
        <dbReference type="EMBL" id="PKW15737.1"/>
    </source>
</evidence>
<evidence type="ECO:0000313" key="8">
    <source>
        <dbReference type="Proteomes" id="UP000233786"/>
    </source>
</evidence>
<proteinExistence type="inferred from homology"/>
<dbReference type="OrthoDB" id="7260758at2"/>
<feature type="transmembrane region" description="Helical" evidence="6">
    <location>
        <begin position="6"/>
        <end position="28"/>
    </location>
</feature>
<dbReference type="NCBIfam" id="NF041756">
    <property type="entry name" value="EfeU"/>
    <property type="match status" value="1"/>
</dbReference>
<evidence type="ECO:0000256" key="1">
    <source>
        <dbReference type="ARBA" id="ARBA00004141"/>
    </source>
</evidence>
<protein>
    <submittedName>
        <fullName evidence="7">High-affinity iron transporter</fullName>
    </submittedName>
</protein>
<dbReference type="Pfam" id="PF03239">
    <property type="entry name" value="FTR1"/>
    <property type="match status" value="1"/>
</dbReference>
<gene>
    <name evidence="7" type="ORF">A8926_3486</name>
</gene>
<dbReference type="RefSeq" id="WP_010697079.1">
    <property type="nucleotide sequence ID" value="NZ_CP061007.1"/>
</dbReference>
<feature type="transmembrane region" description="Helical" evidence="6">
    <location>
        <begin position="35"/>
        <end position="59"/>
    </location>
</feature>
<keyword evidence="8" id="KW-1185">Reference proteome</keyword>
<evidence type="ECO:0000256" key="4">
    <source>
        <dbReference type="ARBA" id="ARBA00022989"/>
    </source>
</evidence>